<dbReference type="InterPro" id="IPR039421">
    <property type="entry name" value="Type_1_exporter"/>
</dbReference>
<organism evidence="10 11">
    <name type="scientific">Caenorhabditis angaria</name>
    <dbReference type="NCBI Taxonomy" id="860376"/>
    <lineage>
        <taxon>Eukaryota</taxon>
        <taxon>Metazoa</taxon>
        <taxon>Ecdysozoa</taxon>
        <taxon>Nematoda</taxon>
        <taxon>Chromadorea</taxon>
        <taxon>Rhabditida</taxon>
        <taxon>Rhabditina</taxon>
        <taxon>Rhabditomorpha</taxon>
        <taxon>Rhabditoidea</taxon>
        <taxon>Rhabditidae</taxon>
        <taxon>Peloderinae</taxon>
        <taxon>Caenorhabditis</taxon>
    </lineage>
</organism>
<keyword evidence="7" id="KW-0472">Membrane</keyword>
<comment type="subcellular location">
    <subcellularLocation>
        <location evidence="1">Membrane</location>
        <topology evidence="1">Multi-pass membrane protein</topology>
    </subcellularLocation>
</comment>
<dbReference type="InterPro" id="IPR003439">
    <property type="entry name" value="ABC_transporter-like_ATP-bd"/>
</dbReference>
<dbReference type="FunFam" id="3.40.50.300:FF:000287">
    <property type="entry name" value="Multidrug ABC transporter ATP-binding protein"/>
    <property type="match status" value="1"/>
</dbReference>
<dbReference type="GO" id="GO:0005774">
    <property type="term" value="C:vacuolar membrane"/>
    <property type="evidence" value="ECO:0007669"/>
    <property type="project" value="TreeGrafter"/>
</dbReference>
<keyword evidence="3" id="KW-0812">Transmembrane</keyword>
<evidence type="ECO:0000259" key="9">
    <source>
        <dbReference type="PROSITE" id="PS50893"/>
    </source>
</evidence>
<dbReference type="SUPFAM" id="SSF52540">
    <property type="entry name" value="P-loop containing nucleoside triphosphate hydrolases"/>
    <property type="match status" value="1"/>
</dbReference>
<dbReference type="AlphaFoldDB" id="A0A9P1N3B3"/>
<keyword evidence="6" id="KW-1133">Transmembrane helix</keyword>
<evidence type="ECO:0000256" key="4">
    <source>
        <dbReference type="ARBA" id="ARBA00022741"/>
    </source>
</evidence>
<accession>A0A9P1N3B3</accession>
<dbReference type="PANTHER" id="PTHR24221">
    <property type="entry name" value="ATP-BINDING CASSETTE SUB-FAMILY B"/>
    <property type="match status" value="1"/>
</dbReference>
<dbReference type="Pfam" id="PF00005">
    <property type="entry name" value="ABC_tran"/>
    <property type="match status" value="1"/>
</dbReference>
<dbReference type="InterPro" id="IPR003593">
    <property type="entry name" value="AAA+_ATPase"/>
</dbReference>
<feature type="domain" description="ABC transporter" evidence="9">
    <location>
        <begin position="1"/>
        <end position="211"/>
    </location>
</feature>
<keyword evidence="2" id="KW-0813">Transport</keyword>
<dbReference type="Proteomes" id="UP001152747">
    <property type="component" value="Unassembled WGS sequence"/>
</dbReference>
<evidence type="ECO:0000256" key="1">
    <source>
        <dbReference type="ARBA" id="ARBA00004141"/>
    </source>
</evidence>
<protein>
    <recommendedName>
        <fullName evidence="9">ABC transporter domain-containing protein</fullName>
    </recommendedName>
</protein>
<keyword evidence="5" id="KW-0067">ATP-binding</keyword>
<dbReference type="PANTHER" id="PTHR24221:SF654">
    <property type="entry name" value="ATP-BINDING CASSETTE SUB-FAMILY B MEMBER 6"/>
    <property type="match status" value="1"/>
</dbReference>
<evidence type="ECO:0000256" key="7">
    <source>
        <dbReference type="ARBA" id="ARBA00023136"/>
    </source>
</evidence>
<dbReference type="EMBL" id="CANHGI010000003">
    <property type="protein sequence ID" value="CAI5446276.1"/>
    <property type="molecule type" value="Genomic_DNA"/>
</dbReference>
<dbReference type="GO" id="GO:0016887">
    <property type="term" value="F:ATP hydrolysis activity"/>
    <property type="evidence" value="ECO:0007669"/>
    <property type="project" value="InterPro"/>
</dbReference>
<dbReference type="InterPro" id="IPR027417">
    <property type="entry name" value="P-loop_NTPase"/>
</dbReference>
<dbReference type="GO" id="GO:0020037">
    <property type="term" value="F:heme binding"/>
    <property type="evidence" value="ECO:0007669"/>
    <property type="project" value="TreeGrafter"/>
</dbReference>
<proteinExistence type="inferred from homology"/>
<evidence type="ECO:0000313" key="11">
    <source>
        <dbReference type="Proteomes" id="UP001152747"/>
    </source>
</evidence>
<evidence type="ECO:0000313" key="10">
    <source>
        <dbReference type="EMBL" id="CAI5446276.1"/>
    </source>
</evidence>
<dbReference type="GO" id="GO:0005524">
    <property type="term" value="F:ATP binding"/>
    <property type="evidence" value="ECO:0007669"/>
    <property type="project" value="UniProtKB-KW"/>
</dbReference>
<keyword evidence="4" id="KW-0547">Nucleotide-binding</keyword>
<keyword evidence="11" id="KW-1185">Reference proteome</keyword>
<dbReference type="Gene3D" id="3.40.50.300">
    <property type="entry name" value="P-loop containing nucleotide triphosphate hydrolases"/>
    <property type="match status" value="1"/>
</dbReference>
<dbReference type="PROSITE" id="PS50893">
    <property type="entry name" value="ABC_TRANSPORTER_2"/>
    <property type="match status" value="1"/>
</dbReference>
<comment type="caution">
    <text evidence="10">The sequence shown here is derived from an EMBL/GenBank/DDBJ whole genome shotgun (WGS) entry which is preliminary data.</text>
</comment>
<dbReference type="GO" id="GO:0015439">
    <property type="term" value="F:ABC-type heme transporter activity"/>
    <property type="evidence" value="ECO:0007669"/>
    <property type="project" value="TreeGrafter"/>
</dbReference>
<evidence type="ECO:0000256" key="6">
    <source>
        <dbReference type="ARBA" id="ARBA00022989"/>
    </source>
</evidence>
<evidence type="ECO:0000256" key="8">
    <source>
        <dbReference type="ARBA" id="ARBA00024363"/>
    </source>
</evidence>
<evidence type="ECO:0000256" key="2">
    <source>
        <dbReference type="ARBA" id="ARBA00022448"/>
    </source>
</evidence>
<dbReference type="SMART" id="SM00382">
    <property type="entry name" value="AAA"/>
    <property type="match status" value="1"/>
</dbReference>
<reference evidence="10" key="1">
    <citation type="submission" date="2022-11" db="EMBL/GenBank/DDBJ databases">
        <authorList>
            <person name="Kikuchi T."/>
        </authorList>
    </citation>
    <scope>NUCLEOTIDE SEQUENCE</scope>
    <source>
        <strain evidence="10">PS1010</strain>
    </source>
</reference>
<gene>
    <name evidence="10" type="ORF">CAMP_LOCUS8913</name>
</gene>
<evidence type="ECO:0000256" key="3">
    <source>
        <dbReference type="ARBA" id="ARBA00022692"/>
    </source>
</evidence>
<dbReference type="InterPro" id="IPR017871">
    <property type="entry name" value="ABC_transporter-like_CS"/>
</dbReference>
<name>A0A9P1N3B3_9PELO</name>
<sequence length="226" mass="25105">MGLDTGLMVGPSGSGKSTMIRLLFRLFEAQDGNIEFDGVDIRKMTMKSLRKQIGIVPQDTVLFNDTIKYNIRFGRTDATDEEIYEAAKAAMIHDKIISLPDGYETLVGERGLKLSGGEKQRVAIARTILKKPQFIFLDEATSALDTTTERAIQKCLEKLCKSRTGVVVAHRLSTVVNANLIVVLEKGKIVERGSHKELMSINGVYASMWEAQIAEQRAKSIELNEE</sequence>
<dbReference type="OrthoDB" id="6500128at2759"/>
<dbReference type="PROSITE" id="PS00211">
    <property type="entry name" value="ABC_TRANSPORTER_1"/>
    <property type="match status" value="1"/>
</dbReference>
<comment type="similarity">
    <text evidence="8">Belongs to the ABC transporter superfamily. ABCB family. Heavy Metal importer (TC 3.A.1.210) subfamily.</text>
</comment>
<evidence type="ECO:0000256" key="5">
    <source>
        <dbReference type="ARBA" id="ARBA00022840"/>
    </source>
</evidence>